<accession>A0AAD9P787</accession>
<organism evidence="2 3">
    <name type="scientific">Ridgeia piscesae</name>
    <name type="common">Tubeworm</name>
    <dbReference type="NCBI Taxonomy" id="27915"/>
    <lineage>
        <taxon>Eukaryota</taxon>
        <taxon>Metazoa</taxon>
        <taxon>Spiralia</taxon>
        <taxon>Lophotrochozoa</taxon>
        <taxon>Annelida</taxon>
        <taxon>Polychaeta</taxon>
        <taxon>Sedentaria</taxon>
        <taxon>Canalipalpata</taxon>
        <taxon>Sabellida</taxon>
        <taxon>Siboglinidae</taxon>
        <taxon>Ridgeia</taxon>
    </lineage>
</organism>
<keyword evidence="3" id="KW-1185">Reference proteome</keyword>
<sequence length="108" mass="11906">MSTCLPLPLLCLLAVLAAIAVSHDPDEAERCRGLEYDLTTELCCGGELYSLRRYDSCCGDKPYKFAAFPPAISGCCNGVPYSLYDQYCCREKTLYSIQDPDANDCMPV</sequence>
<gene>
    <name evidence="2" type="ORF">NP493_106g06006</name>
</gene>
<dbReference type="AlphaFoldDB" id="A0AAD9P787"/>
<feature type="chain" id="PRO_5042220846" evidence="1">
    <location>
        <begin position="23"/>
        <end position="108"/>
    </location>
</feature>
<feature type="signal peptide" evidence="1">
    <location>
        <begin position="1"/>
        <end position="22"/>
    </location>
</feature>
<keyword evidence="1" id="KW-0732">Signal</keyword>
<evidence type="ECO:0000256" key="1">
    <source>
        <dbReference type="SAM" id="SignalP"/>
    </source>
</evidence>
<proteinExistence type="predicted"/>
<reference evidence="2" key="1">
    <citation type="journal article" date="2023" name="Mol. Biol. Evol.">
        <title>Third-Generation Sequencing Reveals the Adaptive Role of the Epigenome in Three Deep-Sea Polychaetes.</title>
        <authorList>
            <person name="Perez M."/>
            <person name="Aroh O."/>
            <person name="Sun Y."/>
            <person name="Lan Y."/>
            <person name="Juniper S.K."/>
            <person name="Young C.R."/>
            <person name="Angers B."/>
            <person name="Qian P.Y."/>
        </authorList>
    </citation>
    <scope>NUCLEOTIDE SEQUENCE</scope>
    <source>
        <strain evidence="2">R07B-5</strain>
    </source>
</reference>
<dbReference type="EMBL" id="JAODUO010000106">
    <property type="protein sequence ID" value="KAK2189466.1"/>
    <property type="molecule type" value="Genomic_DNA"/>
</dbReference>
<evidence type="ECO:0000313" key="2">
    <source>
        <dbReference type="EMBL" id="KAK2189466.1"/>
    </source>
</evidence>
<protein>
    <submittedName>
        <fullName evidence="2">Uncharacterized protein</fullName>
    </submittedName>
</protein>
<dbReference type="Proteomes" id="UP001209878">
    <property type="component" value="Unassembled WGS sequence"/>
</dbReference>
<name>A0AAD9P787_RIDPI</name>
<comment type="caution">
    <text evidence="2">The sequence shown here is derived from an EMBL/GenBank/DDBJ whole genome shotgun (WGS) entry which is preliminary data.</text>
</comment>
<evidence type="ECO:0000313" key="3">
    <source>
        <dbReference type="Proteomes" id="UP001209878"/>
    </source>
</evidence>